<feature type="transmembrane region" description="Helical" evidence="7">
    <location>
        <begin position="163"/>
        <end position="182"/>
    </location>
</feature>
<evidence type="ECO:0000256" key="7">
    <source>
        <dbReference type="SAM" id="Phobius"/>
    </source>
</evidence>
<evidence type="ECO:0000256" key="3">
    <source>
        <dbReference type="ARBA" id="ARBA00022475"/>
    </source>
</evidence>
<feature type="transmembrane region" description="Helical" evidence="7">
    <location>
        <begin position="29"/>
        <end position="51"/>
    </location>
</feature>
<name>A0ABM9NJP0_9GAMM</name>
<feature type="transmembrane region" description="Helical" evidence="7">
    <location>
        <begin position="125"/>
        <end position="142"/>
    </location>
</feature>
<evidence type="ECO:0000256" key="6">
    <source>
        <dbReference type="ARBA" id="ARBA00023136"/>
    </source>
</evidence>
<feature type="transmembrane region" description="Helical" evidence="7">
    <location>
        <begin position="221"/>
        <end position="240"/>
    </location>
</feature>
<feature type="transmembrane region" description="Helical" evidence="7">
    <location>
        <begin position="426"/>
        <end position="446"/>
    </location>
</feature>
<feature type="transmembrane region" description="Helical" evidence="7">
    <location>
        <begin position="57"/>
        <end position="82"/>
    </location>
</feature>
<feature type="transmembrane region" description="Helical" evidence="7">
    <location>
        <begin position="298"/>
        <end position="319"/>
    </location>
</feature>
<reference evidence="8 9" key="1">
    <citation type="submission" date="2024-04" db="EMBL/GenBank/DDBJ databases">
        <authorList>
            <person name="Cremers G."/>
        </authorList>
    </citation>
    <scope>NUCLEOTIDE SEQUENCE [LARGE SCALE GENOMIC DNA]</scope>
    <source>
        <strain evidence="8">MeCH1-AG</strain>
    </source>
</reference>
<protein>
    <submittedName>
        <fullName evidence="8">Membrane protein involved in the export of O-antigen and teichoic acid</fullName>
    </submittedName>
</protein>
<comment type="subcellular location">
    <subcellularLocation>
        <location evidence="1">Cell membrane</location>
        <topology evidence="1">Multi-pass membrane protein</topology>
    </subcellularLocation>
</comment>
<keyword evidence="9" id="KW-1185">Reference proteome</keyword>
<evidence type="ECO:0000313" key="9">
    <source>
        <dbReference type="Proteomes" id="UP001497493"/>
    </source>
</evidence>
<gene>
    <name evidence="8" type="ORF">MECH1_V1_2065</name>
</gene>
<keyword evidence="3" id="KW-1003">Cell membrane</keyword>
<feature type="transmembrane region" description="Helical" evidence="7">
    <location>
        <begin position="339"/>
        <end position="360"/>
    </location>
</feature>
<keyword evidence="4 7" id="KW-0812">Transmembrane</keyword>
<proteinExistence type="inferred from homology"/>
<evidence type="ECO:0000256" key="4">
    <source>
        <dbReference type="ARBA" id="ARBA00022692"/>
    </source>
</evidence>
<evidence type="ECO:0000313" key="8">
    <source>
        <dbReference type="EMBL" id="CAL1240841.1"/>
    </source>
</evidence>
<evidence type="ECO:0000256" key="2">
    <source>
        <dbReference type="ARBA" id="ARBA00007430"/>
    </source>
</evidence>
<comment type="similarity">
    <text evidence="2">Belongs to the polysaccharide synthase family.</text>
</comment>
<evidence type="ECO:0000256" key="1">
    <source>
        <dbReference type="ARBA" id="ARBA00004651"/>
    </source>
</evidence>
<feature type="transmembrane region" description="Helical" evidence="7">
    <location>
        <begin position="458"/>
        <end position="479"/>
    </location>
</feature>
<dbReference type="EMBL" id="OZ026884">
    <property type="protein sequence ID" value="CAL1240841.1"/>
    <property type="molecule type" value="Genomic_DNA"/>
</dbReference>
<dbReference type="RefSeq" id="WP_348757402.1">
    <property type="nucleotide sequence ID" value="NZ_OZ026884.1"/>
</dbReference>
<dbReference type="PANTHER" id="PTHR30250:SF10">
    <property type="entry name" value="LIPOPOLYSACCHARIDE BIOSYNTHESIS PROTEIN WZXC"/>
    <property type="match status" value="1"/>
</dbReference>
<dbReference type="InterPro" id="IPR050833">
    <property type="entry name" value="Poly_Biosynth_Transport"/>
</dbReference>
<evidence type="ECO:0000256" key="5">
    <source>
        <dbReference type="ARBA" id="ARBA00022989"/>
    </source>
</evidence>
<feature type="transmembrane region" description="Helical" evidence="7">
    <location>
        <begin position="94"/>
        <end position="119"/>
    </location>
</feature>
<accession>A0ABM9NJP0</accession>
<dbReference type="Proteomes" id="UP001497493">
    <property type="component" value="Chromosome"/>
</dbReference>
<dbReference type="CDD" id="cd13127">
    <property type="entry name" value="MATE_tuaB_like"/>
    <property type="match status" value="1"/>
</dbReference>
<sequence>MNSIVDELSDTAVQRHELKRKTFGSVAWTLVRIGTDQGFAFLVFALLARLLTPHDMGLFALALVFAEAGKLIATAGFPEAIIRDQTLDSELADTLFWANLAFGTAVAAALFASAEFIAAFFQEPALAPILEALTLIIPLSALGSIHTARKLRDFGHKSLASRALASGLVGGGLGIYGAYAGWGVWSLVAQRAGMEGTSTLLAFGAYPWLPGRRISLRRLGTVLAFSANTMLTQVLWLAMVRCQDMVVGRMLAASSVGIYRVSWRAVDLLTQFAVGPFSTAAMPALSRLQEDPPGFAQAYLRFLSTAALVAFPTMLGFGALAEDAVPLVFGERWQEAGRIAQSLSLLVVPIVVNALSGPTLAALGRSGTVARLALLQLLATIGFTLAAAPYGLETVAGAYVLRAYLTVPLQMWVLKREAGIGVLPVLRSIAPPLTAAFAMVVVLVGAEPELEPWFPNRTQYLLTAIPCGAVLYLTVLVLVGRRFLAGQIKALHSIVGR</sequence>
<feature type="transmembrane region" description="Helical" evidence="7">
    <location>
        <begin position="372"/>
        <end position="390"/>
    </location>
</feature>
<organism evidence="8 9">
    <name type="scientific">Candidatus Methylocalor cossyra</name>
    <dbReference type="NCBI Taxonomy" id="3108543"/>
    <lineage>
        <taxon>Bacteria</taxon>
        <taxon>Pseudomonadati</taxon>
        <taxon>Pseudomonadota</taxon>
        <taxon>Gammaproteobacteria</taxon>
        <taxon>Methylococcales</taxon>
        <taxon>Methylococcaceae</taxon>
        <taxon>Candidatus Methylocalor</taxon>
    </lineage>
</organism>
<keyword evidence="5 7" id="KW-1133">Transmembrane helix</keyword>
<keyword evidence="6 7" id="KW-0472">Membrane</keyword>
<dbReference type="Pfam" id="PF13440">
    <property type="entry name" value="Polysacc_synt_3"/>
    <property type="match status" value="1"/>
</dbReference>
<dbReference type="PANTHER" id="PTHR30250">
    <property type="entry name" value="PST FAMILY PREDICTED COLANIC ACID TRANSPORTER"/>
    <property type="match status" value="1"/>
</dbReference>